<proteinExistence type="predicted"/>
<gene>
    <name evidence="1" type="ORF">K432DRAFT_409979</name>
</gene>
<name>A0A8E2DZ74_9PEZI</name>
<evidence type="ECO:0000313" key="1">
    <source>
        <dbReference type="EMBL" id="OCK74295.1"/>
    </source>
</evidence>
<keyword evidence="2" id="KW-1185">Reference proteome</keyword>
<accession>A0A8E2DZ74</accession>
<reference evidence="1 2" key="1">
    <citation type="journal article" date="2016" name="Nat. Commun.">
        <title>Ectomycorrhizal ecology is imprinted in the genome of the dominant symbiotic fungus Cenococcum geophilum.</title>
        <authorList>
            <consortium name="DOE Joint Genome Institute"/>
            <person name="Peter M."/>
            <person name="Kohler A."/>
            <person name="Ohm R.A."/>
            <person name="Kuo A."/>
            <person name="Krutzmann J."/>
            <person name="Morin E."/>
            <person name="Arend M."/>
            <person name="Barry K.W."/>
            <person name="Binder M."/>
            <person name="Choi C."/>
            <person name="Clum A."/>
            <person name="Copeland A."/>
            <person name="Grisel N."/>
            <person name="Haridas S."/>
            <person name="Kipfer T."/>
            <person name="LaButti K."/>
            <person name="Lindquist E."/>
            <person name="Lipzen A."/>
            <person name="Maire R."/>
            <person name="Meier B."/>
            <person name="Mihaltcheva S."/>
            <person name="Molinier V."/>
            <person name="Murat C."/>
            <person name="Poggeler S."/>
            <person name="Quandt C.A."/>
            <person name="Sperisen C."/>
            <person name="Tritt A."/>
            <person name="Tisserant E."/>
            <person name="Crous P.W."/>
            <person name="Henrissat B."/>
            <person name="Nehls U."/>
            <person name="Egli S."/>
            <person name="Spatafora J.W."/>
            <person name="Grigoriev I.V."/>
            <person name="Martin F.M."/>
        </authorList>
    </citation>
    <scope>NUCLEOTIDE SEQUENCE [LARGE SCALE GENOMIC DNA]</scope>
    <source>
        <strain evidence="1 2">CBS 459.81</strain>
    </source>
</reference>
<dbReference type="EMBL" id="KV745511">
    <property type="protein sequence ID" value="OCK74295.1"/>
    <property type="molecule type" value="Genomic_DNA"/>
</dbReference>
<evidence type="ECO:0000313" key="2">
    <source>
        <dbReference type="Proteomes" id="UP000250266"/>
    </source>
</evidence>
<protein>
    <submittedName>
        <fullName evidence="1">Uncharacterized protein</fullName>
    </submittedName>
</protein>
<dbReference type="AlphaFoldDB" id="A0A8E2DZ74"/>
<dbReference type="Proteomes" id="UP000250266">
    <property type="component" value="Unassembled WGS sequence"/>
</dbReference>
<sequence length="151" mass="16997">MGYSGSINSFYGMHEIFRSSKMLKSKRPVTFVTKSGCLPGYVSRTFILHDYDISTTILVAGSSANLLKEIGEVVTLEKTYEGIHPSANFFAYSSITLDVDEDNLYMTKFISNGTNILYIRAHKTHKRSGGRSMARFSYTRATFSQLYEAGW</sequence>
<organism evidence="1 2">
    <name type="scientific">Lepidopterella palustris CBS 459.81</name>
    <dbReference type="NCBI Taxonomy" id="1314670"/>
    <lineage>
        <taxon>Eukaryota</taxon>
        <taxon>Fungi</taxon>
        <taxon>Dikarya</taxon>
        <taxon>Ascomycota</taxon>
        <taxon>Pezizomycotina</taxon>
        <taxon>Dothideomycetes</taxon>
        <taxon>Pleosporomycetidae</taxon>
        <taxon>Mytilinidiales</taxon>
        <taxon>Argynnaceae</taxon>
        <taxon>Lepidopterella</taxon>
    </lineage>
</organism>
<dbReference type="OrthoDB" id="5946976at2759"/>